<dbReference type="InterPro" id="IPR000571">
    <property type="entry name" value="Znf_CCCH"/>
</dbReference>
<dbReference type="Proteomes" id="UP001311799">
    <property type="component" value="Unassembled WGS sequence"/>
</dbReference>
<evidence type="ECO:0000256" key="1">
    <source>
        <dbReference type="ARBA" id="ARBA00022723"/>
    </source>
</evidence>
<reference evidence="6 7" key="1">
    <citation type="submission" date="2023-10" db="EMBL/GenBank/DDBJ databases">
        <title>Comparative genomics analysis reveals potential genetic determinants of host preference in Cryptosporidium xiaoi.</title>
        <authorList>
            <person name="Xiao L."/>
            <person name="Li J."/>
        </authorList>
    </citation>
    <scope>NUCLEOTIDE SEQUENCE [LARGE SCALE GENOMIC DNA]</scope>
    <source>
        <strain evidence="6 7">52996</strain>
    </source>
</reference>
<dbReference type="EMBL" id="JAWDEY010000011">
    <property type="protein sequence ID" value="KAK6589662.1"/>
    <property type="molecule type" value="Genomic_DNA"/>
</dbReference>
<proteinExistence type="predicted"/>
<accession>A0AAV9Y0F1</accession>
<evidence type="ECO:0000256" key="2">
    <source>
        <dbReference type="ARBA" id="ARBA00022771"/>
    </source>
</evidence>
<organism evidence="6 7">
    <name type="scientific">Cryptosporidium xiaoi</name>
    <dbReference type="NCBI Taxonomy" id="659607"/>
    <lineage>
        <taxon>Eukaryota</taxon>
        <taxon>Sar</taxon>
        <taxon>Alveolata</taxon>
        <taxon>Apicomplexa</taxon>
        <taxon>Conoidasida</taxon>
        <taxon>Coccidia</taxon>
        <taxon>Eucoccidiorida</taxon>
        <taxon>Eimeriorina</taxon>
        <taxon>Cryptosporidiidae</taxon>
        <taxon>Cryptosporidium</taxon>
    </lineage>
</organism>
<keyword evidence="1 4" id="KW-0479">Metal-binding</keyword>
<gene>
    <name evidence="6" type="ORF">RS030_157</name>
</gene>
<dbReference type="SMART" id="SM00356">
    <property type="entry name" value="ZnF_C3H1"/>
    <property type="match status" value="3"/>
</dbReference>
<dbReference type="PANTHER" id="PTHR14493:SF50">
    <property type="entry name" value="RING FINGER PROTEIN UNKEMPT"/>
    <property type="match status" value="1"/>
</dbReference>
<evidence type="ECO:0000313" key="7">
    <source>
        <dbReference type="Proteomes" id="UP001311799"/>
    </source>
</evidence>
<keyword evidence="2 4" id="KW-0863">Zinc-finger</keyword>
<name>A0AAV9Y0F1_9CRYT</name>
<evidence type="ECO:0000256" key="3">
    <source>
        <dbReference type="ARBA" id="ARBA00022833"/>
    </source>
</evidence>
<dbReference type="InterPro" id="IPR045234">
    <property type="entry name" value="Unkempt-like"/>
</dbReference>
<evidence type="ECO:0000256" key="4">
    <source>
        <dbReference type="PROSITE-ProRule" id="PRU00723"/>
    </source>
</evidence>
<keyword evidence="3 4" id="KW-0862">Zinc</keyword>
<dbReference type="GO" id="GO:0008270">
    <property type="term" value="F:zinc ion binding"/>
    <property type="evidence" value="ECO:0007669"/>
    <property type="project" value="UniProtKB-KW"/>
</dbReference>
<feature type="zinc finger region" description="C3H1-type" evidence="4">
    <location>
        <begin position="27"/>
        <end position="54"/>
    </location>
</feature>
<comment type="caution">
    <text evidence="6">The sequence shown here is derived from an EMBL/GenBank/DDBJ whole genome shotgun (WGS) entry which is preliminary data.</text>
</comment>
<protein>
    <recommendedName>
        <fullName evidence="5">C3H1-type domain-containing protein</fullName>
    </recommendedName>
</protein>
<sequence length="329" mass="39104">MNTLRNMCGTEDPDKKHYFLSIYELYAFRTIVCDLHLHGKCKDSDKCPFSHCLTWQRRNPNSHYYSPKLCPEICFVRSNEKMNLIRRCKKGKICTFAHSKEEQLYHPLMYKTKECSLYPNCNRYYCPFSHGKNEIRTPENIRDAIDEVTRNCTNRLFKNPHQLLSNMGNGAKLITEGNTNYLNNNNNNNNNNNINNNMLNNYTISNGINRINNINNNFFNNDYMNGIESENKNIKETSIKLKYQLFDREAEKNDYCISNLNSIWYTNNNWNFHPSFIDMISFTDNNKNIHNGELNTRENKELFKDNKLETEYDQMWKEISTEYHDKNCV</sequence>
<dbReference type="PANTHER" id="PTHR14493">
    <property type="entry name" value="UNKEMPT FAMILY MEMBER"/>
    <property type="match status" value="1"/>
</dbReference>
<keyword evidence="7" id="KW-1185">Reference proteome</keyword>
<dbReference type="AlphaFoldDB" id="A0AAV9Y0F1"/>
<dbReference type="PROSITE" id="PS50103">
    <property type="entry name" value="ZF_C3H1"/>
    <property type="match status" value="1"/>
</dbReference>
<evidence type="ECO:0000259" key="5">
    <source>
        <dbReference type="PROSITE" id="PS50103"/>
    </source>
</evidence>
<feature type="domain" description="C3H1-type" evidence="5">
    <location>
        <begin position="27"/>
        <end position="54"/>
    </location>
</feature>
<evidence type="ECO:0000313" key="6">
    <source>
        <dbReference type="EMBL" id="KAK6589662.1"/>
    </source>
</evidence>
<dbReference type="Gene3D" id="4.10.1000.10">
    <property type="entry name" value="Zinc finger, CCCH-type"/>
    <property type="match status" value="1"/>
</dbReference>